<dbReference type="AlphaFoldDB" id="F1KRZ6"/>
<organism evidence="6">
    <name type="scientific">Ascaris suum</name>
    <name type="common">Pig roundworm</name>
    <name type="synonym">Ascaris lumbricoides</name>
    <dbReference type="NCBI Taxonomy" id="6253"/>
    <lineage>
        <taxon>Eukaryota</taxon>
        <taxon>Metazoa</taxon>
        <taxon>Ecdysozoa</taxon>
        <taxon>Nematoda</taxon>
        <taxon>Chromadorea</taxon>
        <taxon>Rhabditida</taxon>
        <taxon>Spirurina</taxon>
        <taxon>Ascaridomorpha</taxon>
        <taxon>Ascaridoidea</taxon>
        <taxon>Ascarididae</taxon>
        <taxon>Ascaris</taxon>
    </lineage>
</organism>
<evidence type="ECO:0000256" key="3">
    <source>
        <dbReference type="PROSITE-ProRule" id="PRU10141"/>
    </source>
</evidence>
<feature type="domain" description="Protein kinase" evidence="5">
    <location>
        <begin position="852"/>
        <end position="1106"/>
    </location>
</feature>
<feature type="binding site" evidence="3">
    <location>
        <position position="885"/>
    </location>
    <ligand>
        <name>ATP</name>
        <dbReference type="ChEBI" id="CHEBI:30616"/>
    </ligand>
</feature>
<reference evidence="6" key="1">
    <citation type="journal article" date="2011" name="Genome Res.">
        <title>Deep small RNA sequencing from the nematode Ascaris reveals conservation, functional diversification, and novel developmental profiles.</title>
        <authorList>
            <person name="Wang J."/>
            <person name="Czech B."/>
            <person name="Crunk A."/>
            <person name="Wallace A."/>
            <person name="Mitreva M."/>
            <person name="Hannon G.J."/>
            <person name="Davis R.E."/>
        </authorList>
    </citation>
    <scope>NUCLEOTIDE SEQUENCE</scope>
</reference>
<keyword evidence="2 3" id="KW-0067">ATP-binding</keyword>
<dbReference type="GO" id="GO:0005524">
    <property type="term" value="F:ATP binding"/>
    <property type="evidence" value="ECO:0007669"/>
    <property type="project" value="UniProtKB-UniRule"/>
</dbReference>
<proteinExistence type="evidence at transcript level"/>
<dbReference type="PROSITE" id="PS50011">
    <property type="entry name" value="PROTEIN_KINASE_DOM"/>
    <property type="match status" value="1"/>
</dbReference>
<accession>F1KRZ6</accession>
<dbReference type="EMBL" id="JI164902">
    <property type="protein sequence ID" value="ADY40650.1"/>
    <property type="molecule type" value="mRNA"/>
</dbReference>
<feature type="compositionally biased region" description="Basic and acidic residues" evidence="4">
    <location>
        <begin position="444"/>
        <end position="456"/>
    </location>
</feature>
<protein>
    <submittedName>
        <fullName evidence="6">PAS domain-containing serine/threonine-protein kinase</fullName>
    </submittedName>
</protein>
<dbReference type="InterPro" id="IPR000719">
    <property type="entry name" value="Prot_kinase_dom"/>
</dbReference>
<dbReference type="SUPFAM" id="SSF56112">
    <property type="entry name" value="Protein kinase-like (PK-like)"/>
    <property type="match status" value="1"/>
</dbReference>
<feature type="region of interest" description="Disordered" evidence="4">
    <location>
        <begin position="99"/>
        <end position="135"/>
    </location>
</feature>
<dbReference type="GO" id="GO:0005634">
    <property type="term" value="C:nucleus"/>
    <property type="evidence" value="ECO:0007669"/>
    <property type="project" value="TreeGrafter"/>
</dbReference>
<feature type="region of interest" description="Disordered" evidence="4">
    <location>
        <begin position="173"/>
        <end position="193"/>
    </location>
</feature>
<dbReference type="Gene3D" id="3.30.450.20">
    <property type="entry name" value="PAS domain"/>
    <property type="match status" value="1"/>
</dbReference>
<keyword evidence="1 3" id="KW-0547">Nucleotide-binding</keyword>
<dbReference type="GO" id="GO:0045719">
    <property type="term" value="P:negative regulation of glycogen biosynthetic process"/>
    <property type="evidence" value="ECO:0007669"/>
    <property type="project" value="TreeGrafter"/>
</dbReference>
<evidence type="ECO:0000256" key="1">
    <source>
        <dbReference type="ARBA" id="ARBA00022741"/>
    </source>
</evidence>
<evidence type="ECO:0000259" key="5">
    <source>
        <dbReference type="PROSITE" id="PS50011"/>
    </source>
</evidence>
<dbReference type="GO" id="GO:0004674">
    <property type="term" value="F:protein serine/threonine kinase activity"/>
    <property type="evidence" value="ECO:0007669"/>
    <property type="project" value="TreeGrafter"/>
</dbReference>
<dbReference type="PROSITE" id="PS00108">
    <property type="entry name" value="PROTEIN_KINASE_ST"/>
    <property type="match status" value="1"/>
</dbReference>
<dbReference type="Gene3D" id="1.10.510.10">
    <property type="entry name" value="Transferase(Phosphotransferase) domain 1"/>
    <property type="match status" value="1"/>
</dbReference>
<evidence type="ECO:0000256" key="2">
    <source>
        <dbReference type="ARBA" id="ARBA00022840"/>
    </source>
</evidence>
<feature type="compositionally biased region" description="Low complexity" evidence="4">
    <location>
        <begin position="182"/>
        <end position="193"/>
    </location>
</feature>
<dbReference type="InterPro" id="IPR017441">
    <property type="entry name" value="Protein_kinase_ATP_BS"/>
</dbReference>
<dbReference type="PANTHER" id="PTHR24346">
    <property type="entry name" value="MAP/MICROTUBULE AFFINITY-REGULATING KINASE"/>
    <property type="match status" value="1"/>
</dbReference>
<keyword evidence="6" id="KW-0418">Kinase</keyword>
<sequence>MEEIDEFGELRASYRRPPLRSMLSEPAESIDEHNDFVCSHSRQNFRCFTGHEFYSVSYISQFDHEPQVMLNFALSRGSQMSAHERGGFDDHFSPLAKMNSMKHSSPSSIHRPPLGGRENAGGSLTPGRRRSSGAGNIREQLATSHGSVFYSSSRSTSSFVNLAMSAVFSTYPSPLQSPPGPSAAATTAQTPSQASIATKRRLKAILTVDSKTTEILIANDNVKRVFCLLHSALIGKRLIEVFSSNVDEKPPTILYNELFTSNGKLKAIYGKAVDIIDAEGKRGAVCVWSYPLTHAAAAASERSLSGKQRMLVRAPSAVLSSSRCFGDSPNYARAGNVTTAAHRCGLHCACIISPVTQLTQTQYFCPQGDPSITLPCRSISIQCTTPPTASQLAIAGRCSRAEKVRYGLDEMVEGGSSPLKDSVINGYYSESSNSEADEKEPDEEAHNDTSKRERGHITNGAAARRWLIVMEPISALSIACTLGAKGRIFRVDDSLATLLGYVSMSQLLGTEIGKLIPAVNLDADGEEQHVCALGIRGNSIPITVRIATERDPKTKNALMYELQIRALSAVNGVITLTESGVVHSFNENFIEALVGKQCKEQALQSLIHITDIIPQFHAHIHTCETINAAEDANDMSRKSSNYLNPSFEECQNWPTSSTPMRELSSASNSAQLAAEFASMSIDETDDLKRPTRLKRVASDLCSMQPSTSACTGYHKTKSKGGNEEGDEEKEEVSPCRVIREGTFYGLARHSDANMIAVRFDVRRLENGCPANWAVCIGYDRSADFGLFGNTSRDVRREDDSSVDLQGTLDEDDSSKNEIKFKRSESNALACVSLQALEDENAEAVCGEYSQHYDTFQLIGNGAFGSVKLAARKDTGFLAVAKFICKAKVLPEGWVPSPKRGNRMVPIELHLLETLSHPNIVKALDVYENETYYQLVMEKLGCGMDLFEFIDHQPKLDEPLMSYIFRQIVSAVAYLHANNIVHRDVKDENVIIDQNFCCKLIDFGSAAYFGNDIVFSTFCGTMEYCSPEVLSGNKYRGPELEMWSLGILLYTLVYFENPFRSPQETVQAEIELPWDVSDGLFQVIAWLLQRDPRLRATVDDIKNHWWITQPIDIRRYKFQDMLKTCERAQIDPPLYVSELANHLKNASSCSALVIDVPSSHSESNTFTVR</sequence>
<dbReference type="InterPro" id="IPR011009">
    <property type="entry name" value="Kinase-like_dom_sf"/>
</dbReference>
<dbReference type="Pfam" id="PF00069">
    <property type="entry name" value="Pkinase"/>
    <property type="match status" value="1"/>
</dbReference>
<feature type="region of interest" description="Disordered" evidence="4">
    <location>
        <begin position="430"/>
        <end position="456"/>
    </location>
</feature>
<name>F1KRZ6_ASCSU</name>
<evidence type="ECO:0000256" key="4">
    <source>
        <dbReference type="SAM" id="MobiDB-lite"/>
    </source>
</evidence>
<evidence type="ECO:0000313" key="6">
    <source>
        <dbReference type="EMBL" id="ADY40650.1"/>
    </source>
</evidence>
<keyword evidence="6" id="KW-0808">Transferase</keyword>
<dbReference type="PANTHER" id="PTHR24346:SF51">
    <property type="entry name" value="PAS DOMAIN-CONTAINING SERINE_THREONINE-PROTEIN KINASE"/>
    <property type="match status" value="1"/>
</dbReference>
<dbReference type="PROSITE" id="PS00107">
    <property type="entry name" value="PROTEIN_KINASE_ATP"/>
    <property type="match status" value="1"/>
</dbReference>
<dbReference type="SMART" id="SM00220">
    <property type="entry name" value="S_TKc"/>
    <property type="match status" value="1"/>
</dbReference>
<feature type="region of interest" description="Disordered" evidence="4">
    <location>
        <begin position="706"/>
        <end position="733"/>
    </location>
</feature>
<dbReference type="GO" id="GO:0005829">
    <property type="term" value="C:cytosol"/>
    <property type="evidence" value="ECO:0007669"/>
    <property type="project" value="TreeGrafter"/>
</dbReference>
<dbReference type="FunFam" id="1.10.510.10:FF:000351">
    <property type="entry name" value="PAS domain-containing serine/threonine-protein kinase"/>
    <property type="match status" value="1"/>
</dbReference>
<dbReference type="GO" id="GO:0035556">
    <property type="term" value="P:intracellular signal transduction"/>
    <property type="evidence" value="ECO:0007669"/>
    <property type="project" value="TreeGrafter"/>
</dbReference>
<dbReference type="InterPro" id="IPR008271">
    <property type="entry name" value="Ser/Thr_kinase_AS"/>
</dbReference>
<dbReference type="Gene3D" id="3.30.200.20">
    <property type="entry name" value="Phosphorylase Kinase, domain 1"/>
    <property type="match status" value="1"/>
</dbReference>